<dbReference type="PRINTS" id="PR01415">
    <property type="entry name" value="ANKYRIN"/>
</dbReference>
<proteinExistence type="predicted"/>
<accession>A0AAU9JR46</accession>
<protein>
    <submittedName>
        <fullName evidence="5">Uncharacterized protein</fullName>
    </submittedName>
</protein>
<feature type="repeat" description="ANK" evidence="3">
    <location>
        <begin position="102"/>
        <end position="134"/>
    </location>
</feature>
<dbReference type="Gene3D" id="1.25.40.20">
    <property type="entry name" value="Ankyrin repeat-containing domain"/>
    <property type="match status" value="1"/>
</dbReference>
<organism evidence="5 6">
    <name type="scientific">Blepharisma stoltei</name>
    <dbReference type="NCBI Taxonomy" id="1481888"/>
    <lineage>
        <taxon>Eukaryota</taxon>
        <taxon>Sar</taxon>
        <taxon>Alveolata</taxon>
        <taxon>Ciliophora</taxon>
        <taxon>Postciliodesmatophora</taxon>
        <taxon>Heterotrichea</taxon>
        <taxon>Heterotrichida</taxon>
        <taxon>Blepharismidae</taxon>
        <taxon>Blepharisma</taxon>
    </lineage>
</organism>
<feature type="compositionally biased region" description="Polar residues" evidence="4">
    <location>
        <begin position="219"/>
        <end position="237"/>
    </location>
</feature>
<feature type="region of interest" description="Disordered" evidence="4">
    <location>
        <begin position="219"/>
        <end position="239"/>
    </location>
</feature>
<feature type="repeat" description="ANK" evidence="3">
    <location>
        <begin position="69"/>
        <end position="101"/>
    </location>
</feature>
<evidence type="ECO:0000313" key="6">
    <source>
        <dbReference type="Proteomes" id="UP001162131"/>
    </source>
</evidence>
<gene>
    <name evidence="5" type="ORF">BSTOLATCC_MIC46820</name>
</gene>
<dbReference type="PROSITE" id="PS50088">
    <property type="entry name" value="ANK_REPEAT"/>
    <property type="match status" value="3"/>
</dbReference>
<dbReference type="SUPFAM" id="SSF48403">
    <property type="entry name" value="Ankyrin repeat"/>
    <property type="match status" value="1"/>
</dbReference>
<dbReference type="PANTHER" id="PTHR24171:SF9">
    <property type="entry name" value="ANKYRIN REPEAT DOMAIN-CONTAINING PROTEIN 39"/>
    <property type="match status" value="1"/>
</dbReference>
<feature type="compositionally biased region" description="Polar residues" evidence="4">
    <location>
        <begin position="523"/>
        <end position="542"/>
    </location>
</feature>
<evidence type="ECO:0000313" key="5">
    <source>
        <dbReference type="EMBL" id="CAG9328830.1"/>
    </source>
</evidence>
<feature type="compositionally biased region" description="Polar residues" evidence="4">
    <location>
        <begin position="551"/>
        <end position="565"/>
    </location>
</feature>
<dbReference type="InterPro" id="IPR036770">
    <property type="entry name" value="Ankyrin_rpt-contain_sf"/>
</dbReference>
<name>A0AAU9JR46_9CILI</name>
<dbReference type="Pfam" id="PF12796">
    <property type="entry name" value="Ank_2"/>
    <property type="match status" value="1"/>
</dbReference>
<dbReference type="InterPro" id="IPR002110">
    <property type="entry name" value="Ankyrin_rpt"/>
</dbReference>
<evidence type="ECO:0000256" key="1">
    <source>
        <dbReference type="ARBA" id="ARBA00022737"/>
    </source>
</evidence>
<dbReference type="PANTHER" id="PTHR24171">
    <property type="entry name" value="ANKYRIN REPEAT DOMAIN-CONTAINING PROTEIN 39-RELATED"/>
    <property type="match status" value="1"/>
</dbReference>
<evidence type="ECO:0000256" key="4">
    <source>
        <dbReference type="SAM" id="MobiDB-lite"/>
    </source>
</evidence>
<comment type="caution">
    <text evidence="5">The sequence shown here is derived from an EMBL/GenBank/DDBJ whole genome shotgun (WGS) entry which is preliminary data.</text>
</comment>
<feature type="region of interest" description="Disordered" evidence="4">
    <location>
        <begin position="517"/>
        <end position="565"/>
    </location>
</feature>
<keyword evidence="2 3" id="KW-0040">ANK repeat</keyword>
<dbReference type="PROSITE" id="PS50297">
    <property type="entry name" value="ANK_REP_REGION"/>
    <property type="match status" value="3"/>
</dbReference>
<sequence>MSGKIQNDLITAAEQGNIEKIRALMDKNIINYKNQSGYTALALAVRSGHLEIANELISHGADINSTNQAGQSVLFIACWHNQADCVKLLLNKGAIIDSSDQRGWTPLIISVYHNYANIVQILLDAGCDIDHKDSFGKKAIDRAKNIEMISLLQKSGAEKRKKSKANSLSLPGTPAKYEIQQPKEISTKNRSISPSVFSRSSSVSRNSIYIGSEKSDTSFKSNIRPTTPQKQSFQSPDTMKFDERKKIKNEIEKYLNKATSNFEKKFTEDWTKDLQFILDEEINKAEISLQNEVDKLLIKSSKDLLEKLRGFTLLTVDDIFLNNGISVVEFSPESYKSDADFFIQKSPPKLQGKDYTKNEESPIIQWPTFEGNYEHKDQIFKHIDSQFEELESKLNKFNMNQITKEINQRVAHLKQTLILNIQEEVVEIGKQIKTELEKIAHARIKDIIEMNNFRYESRLESSQDFSSNHSSVRKQMKISSSTDLNPKESVVWSEESSVKIPDSSYVFIESFSKDFSGYKSPQVRPSSAQPNARNSRKNSFSKEGNKGKQPLGSSKNQKSGNFPKTNVSEVLQEFLKREESVKTQYRF</sequence>
<reference evidence="5" key="1">
    <citation type="submission" date="2021-09" db="EMBL/GenBank/DDBJ databases">
        <authorList>
            <consortium name="AG Swart"/>
            <person name="Singh M."/>
            <person name="Singh A."/>
            <person name="Seah K."/>
            <person name="Emmerich C."/>
        </authorList>
    </citation>
    <scope>NUCLEOTIDE SEQUENCE</scope>
    <source>
        <strain evidence="5">ATCC30299</strain>
    </source>
</reference>
<keyword evidence="1" id="KW-0677">Repeat</keyword>
<dbReference type="Proteomes" id="UP001162131">
    <property type="component" value="Unassembled WGS sequence"/>
</dbReference>
<dbReference type="AlphaFoldDB" id="A0AAU9JR46"/>
<feature type="repeat" description="ANK" evidence="3">
    <location>
        <begin position="36"/>
        <end position="68"/>
    </location>
</feature>
<evidence type="ECO:0000256" key="2">
    <source>
        <dbReference type="ARBA" id="ARBA00023043"/>
    </source>
</evidence>
<evidence type="ECO:0000256" key="3">
    <source>
        <dbReference type="PROSITE-ProRule" id="PRU00023"/>
    </source>
</evidence>
<keyword evidence="6" id="KW-1185">Reference proteome</keyword>
<dbReference type="SMART" id="SM00248">
    <property type="entry name" value="ANK"/>
    <property type="match status" value="4"/>
</dbReference>
<dbReference type="EMBL" id="CAJZBQ010000046">
    <property type="protein sequence ID" value="CAG9328830.1"/>
    <property type="molecule type" value="Genomic_DNA"/>
</dbReference>